<evidence type="ECO:0000313" key="2">
    <source>
        <dbReference type="EMBL" id="KKO71252.1"/>
    </source>
</evidence>
<keyword evidence="3" id="KW-1185">Reference proteome</keyword>
<comment type="caution">
    <text evidence="2">The sequence shown here is derived from an EMBL/GenBank/DDBJ whole genome shotgun (WGS) entry which is preliminary data.</text>
</comment>
<dbReference type="Proteomes" id="UP000078084">
    <property type="component" value="Unassembled WGS sequence"/>
</dbReference>
<feature type="signal peptide" evidence="1">
    <location>
        <begin position="1"/>
        <end position="22"/>
    </location>
</feature>
<protein>
    <recommendedName>
        <fullName evidence="4">Lipoprotein</fullName>
    </recommendedName>
</protein>
<organism evidence="2 3">
    <name type="scientific">Kerstersia gyiorum</name>
    <dbReference type="NCBI Taxonomy" id="206506"/>
    <lineage>
        <taxon>Bacteria</taxon>
        <taxon>Pseudomonadati</taxon>
        <taxon>Pseudomonadota</taxon>
        <taxon>Betaproteobacteria</taxon>
        <taxon>Burkholderiales</taxon>
        <taxon>Alcaligenaceae</taxon>
        <taxon>Kerstersia</taxon>
    </lineage>
</organism>
<name>A0A171KQT5_9BURK</name>
<dbReference type="STRING" id="206506.AAV32_11910"/>
<proteinExistence type="predicted"/>
<dbReference type="AlphaFoldDB" id="A0A171KQT5"/>
<reference evidence="2 3" key="1">
    <citation type="submission" date="2015-04" db="EMBL/GenBank/DDBJ databases">
        <title>Genome sequence of Kerstersia gyiorum CG1.</title>
        <authorList>
            <person name="Greninger A.L."/>
            <person name="Kozyreva V."/>
            <person name="Chaturvedi V."/>
        </authorList>
    </citation>
    <scope>NUCLEOTIDE SEQUENCE [LARGE SCALE GENOMIC DNA]</scope>
    <source>
        <strain evidence="2 3">CG1</strain>
    </source>
</reference>
<evidence type="ECO:0000313" key="3">
    <source>
        <dbReference type="Proteomes" id="UP000078084"/>
    </source>
</evidence>
<dbReference type="EMBL" id="LBNE01000008">
    <property type="protein sequence ID" value="KKO71252.1"/>
    <property type="molecule type" value="Genomic_DNA"/>
</dbReference>
<gene>
    <name evidence="2" type="ORF">AAV32_11910</name>
</gene>
<sequence length="154" mass="16724">MKNPIAVFMVMVSLGLGAPAVAADAVPMDRVYQGSIRLPDFSGRDRAYANYRTRITNEMRSGPNFAGHYAIVEIGCGTSCRFAFVADVATGQVFGFPYGGENYYSLQLNYSVKSNHVSMKWIEGDDCLHNSLEWTGSDFKAGSPTIMGPSEVCG</sequence>
<evidence type="ECO:0008006" key="4">
    <source>
        <dbReference type="Google" id="ProtNLM"/>
    </source>
</evidence>
<accession>A0A171KQT5</accession>
<dbReference type="RefSeq" id="WP_068372261.1">
    <property type="nucleotide sequence ID" value="NZ_CBCSEB010000001.1"/>
</dbReference>
<evidence type="ECO:0000256" key="1">
    <source>
        <dbReference type="SAM" id="SignalP"/>
    </source>
</evidence>
<keyword evidence="1" id="KW-0732">Signal</keyword>
<dbReference type="OrthoDB" id="8757135at2"/>
<feature type="chain" id="PRO_5030022593" description="Lipoprotein" evidence="1">
    <location>
        <begin position="23"/>
        <end position="154"/>
    </location>
</feature>
<dbReference type="GeneID" id="99726594"/>